<dbReference type="SUPFAM" id="SSF48230">
    <property type="entry name" value="Chondroitin AC/alginate lyase"/>
    <property type="match status" value="1"/>
</dbReference>
<dbReference type="RefSeq" id="WP_378290774.1">
    <property type="nucleotide sequence ID" value="NZ_JBHULE010000008.1"/>
</dbReference>
<dbReference type="Pfam" id="PF00652">
    <property type="entry name" value="Ricin_B_lectin"/>
    <property type="match status" value="1"/>
</dbReference>
<evidence type="ECO:0000259" key="11">
    <source>
        <dbReference type="PROSITE" id="PS51175"/>
    </source>
</evidence>
<dbReference type="InterPro" id="IPR008979">
    <property type="entry name" value="Galactose-bd-like_sf"/>
</dbReference>
<dbReference type="InterPro" id="IPR026444">
    <property type="entry name" value="Secre_tail"/>
</dbReference>
<dbReference type="InterPro" id="IPR000421">
    <property type="entry name" value="FA58C"/>
</dbReference>
<protein>
    <submittedName>
        <fullName evidence="12">Carbohydrate-binding protein</fullName>
    </submittedName>
</protein>
<evidence type="ECO:0000256" key="5">
    <source>
        <dbReference type="ARBA" id="ARBA00022729"/>
    </source>
</evidence>
<dbReference type="PANTHER" id="PTHR45713">
    <property type="entry name" value="FTP DOMAIN-CONTAINING PROTEIN"/>
    <property type="match status" value="1"/>
</dbReference>
<evidence type="ECO:0000259" key="10">
    <source>
        <dbReference type="PROSITE" id="PS50022"/>
    </source>
</evidence>
<dbReference type="InterPro" id="IPR008397">
    <property type="entry name" value="Alginate_lyase_dom"/>
</dbReference>
<dbReference type="PROSITE" id="PS51175">
    <property type="entry name" value="CBM6"/>
    <property type="match status" value="1"/>
</dbReference>
<comment type="subunit">
    <text evidence="3">Homotrimer.</text>
</comment>
<evidence type="ECO:0000256" key="4">
    <source>
        <dbReference type="ARBA" id="ARBA00022723"/>
    </source>
</evidence>
<dbReference type="PROSITE" id="PS50231">
    <property type="entry name" value="RICIN_B_LECTIN"/>
    <property type="match status" value="1"/>
</dbReference>
<comment type="function">
    <text evidence="1">Acts as a defensive agent. Recognizes blood group fucosylated oligosaccharides including A, B, H and Lewis B-type antigens. Does not recognize Lewis A antigen and has low affinity for monovalent haptens.</text>
</comment>
<keyword evidence="9" id="KW-0456">Lyase</keyword>
<dbReference type="InterPro" id="IPR051941">
    <property type="entry name" value="BG_Antigen-Binding_Lectin"/>
</dbReference>
<feature type="domain" description="CBM6" evidence="11">
    <location>
        <begin position="475"/>
        <end position="621"/>
    </location>
</feature>
<keyword evidence="5" id="KW-0732">Signal</keyword>
<dbReference type="InterPro" id="IPR005084">
    <property type="entry name" value="CBM6"/>
</dbReference>
<evidence type="ECO:0000256" key="2">
    <source>
        <dbReference type="ARBA" id="ARBA00010147"/>
    </source>
</evidence>
<dbReference type="PANTHER" id="PTHR45713:SF6">
    <property type="entry name" value="F5_8 TYPE C DOMAIN-CONTAINING PROTEIN"/>
    <property type="match status" value="1"/>
</dbReference>
<dbReference type="SMART" id="SM00607">
    <property type="entry name" value="FTP"/>
    <property type="match status" value="1"/>
</dbReference>
<proteinExistence type="inferred from homology"/>
<gene>
    <name evidence="12" type="ORF">ACFSR1_06420</name>
</gene>
<keyword evidence="6" id="KW-0430">Lectin</keyword>
<dbReference type="InterPro" id="IPR006584">
    <property type="entry name" value="Cellulose-bd_IV"/>
</dbReference>
<accession>A0ABW5LCN4</accession>
<sequence length="1000" mass="110930">MNYSYPIKKVISSFFFYFIAIHFIEAQMVHPGISHKKSDLDRMKYMVEARIDPWYTSYQNMIDDSKSSYNYNVQGDESFTVLARDAPRTNYNAWNSDIRAAYYNALRWYISEDARHAEKAIEIFKAWSNLKSVTSNGTEALSGGIAHIMIEAAEIIKSTYSGWSASDIQKFKDMLVYPGYSNTTVPPDIRSNSTFYWSSYQGDPGRHGNQGLSGWRTVMAMGIFLDNEIMYDRALRYIKGQTHRSDDLSYPSGPRRHTNLIASGEHADTYNTSQGNYIPDYGYNEVLTNYIYETGQCQESSRDQAHVMFGLGLLNSMAEMAWNQGDDLYSHEDDRLLLGLEYSLRYNVSYVASYPDQTSHWEPSTFLQGFDRTERWYSKSISPDGIGGFTKNRPNWEMSVGHYIGRGFKSEDEAKWTLRARDKSIEIDGYEQAGWTNDALGWGGLTYRRPSGCYGDPISGFTNGLPNYNMNVLPMTIEAENYDYSPVIGDGRTYKDASNGNSGNQYRTDENVDIQNRTGGGYNIGWIATGEWLTYTVYVPETTTYDISINYAAINTSGKIKFEFGGSDKTGEVTLPSTGGTQIWNDLTVKTGITLSKGVQSMKVLASGFSNSFNLNSITISINNDNGGSDNLALTGIATQSSTNQTHGGDATRAIDNNTNGKWSGGSVTHTENEANPWWQVDLKSSYNIDEIVIFNRTDSCCINRLSNFTVSVIDSEENTTFSKSFTSAPNPSITVNAGGTTGQIIKIRIQGTGILSLAEVQVYGEAVTNDGGNFQLVKRNATSFAIDGGSGAVAGRSVELYTYVQHNNLTWTEIDHGGGYYSYQKYNTNVCLDGGSGGANGQDVTLQPCDASDYGQQWQKIDAGSGHYRLQKRGTNYSLDGNHGGAIDQNVYLWASSSTNQNQQWRFDTVGGSRLGTSEIKNTNMYLYPVPLSDVLHISIDGSKVAKIDIFNSAGQAVYTEQIENGIGTISLGHLPIGLYIAKITNGKEIINRKILIEK</sequence>
<evidence type="ECO:0000256" key="7">
    <source>
        <dbReference type="ARBA" id="ARBA00022837"/>
    </source>
</evidence>
<dbReference type="PROSITE" id="PS50022">
    <property type="entry name" value="FA58C_3"/>
    <property type="match status" value="1"/>
</dbReference>
<dbReference type="Pfam" id="PF22633">
    <property type="entry name" value="F5_F8_type_C_2"/>
    <property type="match status" value="1"/>
</dbReference>
<keyword evidence="4" id="KW-0479">Metal-binding</keyword>
<keyword evidence="7" id="KW-0106">Calcium</keyword>
<evidence type="ECO:0000256" key="1">
    <source>
        <dbReference type="ARBA" id="ARBA00002219"/>
    </source>
</evidence>
<dbReference type="InterPro" id="IPR008929">
    <property type="entry name" value="Chondroitin_lyas"/>
</dbReference>
<dbReference type="InterPro" id="IPR035992">
    <property type="entry name" value="Ricin_B-like_lectins"/>
</dbReference>
<evidence type="ECO:0000256" key="9">
    <source>
        <dbReference type="ARBA" id="ARBA00023239"/>
    </source>
</evidence>
<keyword evidence="8" id="KW-1015">Disulfide bond</keyword>
<dbReference type="Gene3D" id="2.60.120.260">
    <property type="entry name" value="Galactose-binding domain-like"/>
    <property type="match status" value="2"/>
</dbReference>
<comment type="caution">
    <text evidence="12">The sequence shown here is derived from an EMBL/GenBank/DDBJ whole genome shotgun (WGS) entry which is preliminary data.</text>
</comment>
<comment type="similarity">
    <text evidence="2">Belongs to the fucolectin family.</text>
</comment>
<name>A0ABW5LCN4_9FLAO</name>
<dbReference type="Gene3D" id="2.80.10.50">
    <property type="match status" value="1"/>
</dbReference>
<dbReference type="EMBL" id="JBHULE010000008">
    <property type="protein sequence ID" value="MFD2562299.1"/>
    <property type="molecule type" value="Genomic_DNA"/>
</dbReference>
<dbReference type="SMART" id="SM00606">
    <property type="entry name" value="CBD_IV"/>
    <property type="match status" value="1"/>
</dbReference>
<dbReference type="NCBIfam" id="TIGR04183">
    <property type="entry name" value="Por_Secre_tail"/>
    <property type="match status" value="1"/>
</dbReference>
<dbReference type="Proteomes" id="UP001597319">
    <property type="component" value="Unassembled WGS sequence"/>
</dbReference>
<dbReference type="Pfam" id="PF03422">
    <property type="entry name" value="CBM_6"/>
    <property type="match status" value="1"/>
</dbReference>
<evidence type="ECO:0000313" key="13">
    <source>
        <dbReference type="Proteomes" id="UP001597319"/>
    </source>
</evidence>
<organism evidence="12 13">
    <name type="scientific">Aquimarina rubra</name>
    <dbReference type="NCBI Taxonomy" id="1920033"/>
    <lineage>
        <taxon>Bacteria</taxon>
        <taxon>Pseudomonadati</taxon>
        <taxon>Bacteroidota</taxon>
        <taxon>Flavobacteriia</taxon>
        <taxon>Flavobacteriales</taxon>
        <taxon>Flavobacteriaceae</taxon>
        <taxon>Aquimarina</taxon>
    </lineage>
</organism>
<dbReference type="CDD" id="cd00161">
    <property type="entry name" value="beta-trefoil_Ricin-like"/>
    <property type="match status" value="1"/>
</dbReference>
<dbReference type="SUPFAM" id="SSF49785">
    <property type="entry name" value="Galactose-binding domain-like"/>
    <property type="match status" value="2"/>
</dbReference>
<reference evidence="13" key="1">
    <citation type="journal article" date="2019" name="Int. J. Syst. Evol. Microbiol.">
        <title>The Global Catalogue of Microorganisms (GCM) 10K type strain sequencing project: providing services to taxonomists for standard genome sequencing and annotation.</title>
        <authorList>
            <consortium name="The Broad Institute Genomics Platform"/>
            <consortium name="The Broad Institute Genome Sequencing Center for Infectious Disease"/>
            <person name="Wu L."/>
            <person name="Ma J."/>
        </authorList>
    </citation>
    <scope>NUCLEOTIDE SEQUENCE [LARGE SCALE GENOMIC DNA]</scope>
    <source>
        <strain evidence="13">KCTC 52274</strain>
    </source>
</reference>
<dbReference type="SUPFAM" id="SSF50370">
    <property type="entry name" value="Ricin B-like lectins"/>
    <property type="match status" value="1"/>
</dbReference>
<dbReference type="Pfam" id="PF05426">
    <property type="entry name" value="Alginate_lyase"/>
    <property type="match status" value="1"/>
</dbReference>
<evidence type="ECO:0000313" key="12">
    <source>
        <dbReference type="EMBL" id="MFD2562299.1"/>
    </source>
</evidence>
<dbReference type="Gene3D" id="1.50.10.100">
    <property type="entry name" value="Chondroitin AC/alginate lyase"/>
    <property type="match status" value="1"/>
</dbReference>
<dbReference type="InterPro" id="IPR006585">
    <property type="entry name" value="FTP1"/>
</dbReference>
<evidence type="ECO:0000256" key="6">
    <source>
        <dbReference type="ARBA" id="ARBA00022734"/>
    </source>
</evidence>
<dbReference type="Pfam" id="PF18962">
    <property type="entry name" value="Por_Secre_tail"/>
    <property type="match status" value="1"/>
</dbReference>
<evidence type="ECO:0000256" key="8">
    <source>
        <dbReference type="ARBA" id="ARBA00023157"/>
    </source>
</evidence>
<feature type="domain" description="F5/8 type C" evidence="10">
    <location>
        <begin position="617"/>
        <end position="723"/>
    </location>
</feature>
<dbReference type="InterPro" id="IPR000772">
    <property type="entry name" value="Ricin_B_lectin"/>
</dbReference>
<keyword evidence="13" id="KW-1185">Reference proteome</keyword>
<dbReference type="CDD" id="cd04080">
    <property type="entry name" value="CBM6_cellulase-like"/>
    <property type="match status" value="1"/>
</dbReference>
<evidence type="ECO:0000256" key="3">
    <source>
        <dbReference type="ARBA" id="ARBA00011233"/>
    </source>
</evidence>